<dbReference type="EMBL" id="LR743596">
    <property type="protein sequence ID" value="CAA2625571.1"/>
    <property type="molecule type" value="Genomic_DNA"/>
</dbReference>
<dbReference type="InterPro" id="IPR025298">
    <property type="entry name" value="DUF4094"/>
</dbReference>
<dbReference type="InterPro" id="IPR002659">
    <property type="entry name" value="Glyco_trans_31"/>
</dbReference>
<evidence type="ECO:0000313" key="16">
    <source>
        <dbReference type="EMBL" id="CAA7401568.1"/>
    </source>
</evidence>
<keyword evidence="11 13" id="KW-0472">Membrane</keyword>
<dbReference type="Gene3D" id="3.90.550.50">
    <property type="match status" value="1"/>
</dbReference>
<accession>A0A7I8KWX3</accession>
<dbReference type="EMBL" id="LR746272">
    <property type="protein sequence ID" value="CAA7401568.1"/>
    <property type="molecule type" value="Genomic_DNA"/>
</dbReference>
<evidence type="ECO:0000256" key="10">
    <source>
        <dbReference type="ARBA" id="ARBA00023034"/>
    </source>
</evidence>
<sequence length="394" mass="44295">MRGRGERTISAPWIFVLCTSSFLLGVLLTGRLHRDVSESSGQIILRRRRQDQELRLISEDLAVGKMRTPARDIMGEVSKTHEAIQSLDKTMSTLQMELAASRSLHGSAVEGSVAIVGPGQERKKAFVVIGITTAFSSRKRRDSLRETWMPQGEKLKQLEHEKGIVVRFMIGHSSTSNSILDQNIDSEEAQYNDFLRLDHVEGYHELSAKTQIFFSTAVAMWDAEFFVKVDDDVHLNLGMLAATLARHRWKPRTYIGCMKSGPVLSRKDVKYHEPEYWKFGEEGNNYFRHATGQIYAISKDLATYISIHKPILHRYANEDVSLGAWFIGLDVEHVDEHSMCCGTPPDCEEKAEAGSICVASFDWGCSGICRSVERMKLVHERCGEGNGAVWSASL</sequence>
<evidence type="ECO:0000256" key="13">
    <source>
        <dbReference type="RuleBase" id="RU363063"/>
    </source>
</evidence>
<evidence type="ECO:0000256" key="11">
    <source>
        <dbReference type="ARBA" id="ARBA00023136"/>
    </source>
</evidence>
<evidence type="ECO:0000256" key="4">
    <source>
        <dbReference type="ARBA" id="ARBA00008661"/>
    </source>
</evidence>
<evidence type="ECO:0000256" key="12">
    <source>
        <dbReference type="ARBA" id="ARBA00023211"/>
    </source>
</evidence>
<reference evidence="16" key="1">
    <citation type="submission" date="2020-02" db="EMBL/GenBank/DDBJ databases">
        <authorList>
            <person name="Scholz U."/>
            <person name="Mascher M."/>
            <person name="Fiebig A."/>
        </authorList>
    </citation>
    <scope>NUCLEOTIDE SEQUENCE</scope>
</reference>
<dbReference type="AlphaFoldDB" id="A0A7I8KWX3"/>
<keyword evidence="12 13" id="KW-0464">Manganese</keyword>
<feature type="domain" description="DUF4094" evidence="14">
    <location>
        <begin position="10"/>
        <end position="103"/>
    </location>
</feature>
<comment type="pathway">
    <text evidence="3">Protein modification; protein glycosylation.</text>
</comment>
<keyword evidence="6" id="KW-0808">Transferase</keyword>
<protein>
    <recommendedName>
        <fullName evidence="13">Hexosyltransferase</fullName>
        <ecNumber evidence="13">2.4.1.-</ecNumber>
    </recommendedName>
</protein>
<keyword evidence="10 13" id="KW-0333">Golgi apparatus</keyword>
<evidence type="ECO:0000256" key="5">
    <source>
        <dbReference type="ARBA" id="ARBA00022676"/>
    </source>
</evidence>
<keyword evidence="5 13" id="KW-0328">Glycosyltransferase</keyword>
<evidence type="ECO:0000259" key="14">
    <source>
        <dbReference type="Pfam" id="PF13334"/>
    </source>
</evidence>
<evidence type="ECO:0000256" key="2">
    <source>
        <dbReference type="ARBA" id="ARBA00004323"/>
    </source>
</evidence>
<name>A0A7I8KWX3_SPIIN</name>
<evidence type="ECO:0000256" key="8">
    <source>
        <dbReference type="ARBA" id="ARBA00022968"/>
    </source>
</evidence>
<dbReference type="UniPathway" id="UPA00378"/>
<dbReference type="EC" id="2.4.1.-" evidence="13"/>
<keyword evidence="7 13" id="KW-0812">Transmembrane</keyword>
<comment type="subcellular location">
    <subcellularLocation>
        <location evidence="2 13">Golgi apparatus membrane</location>
        <topology evidence="2 13">Single-pass type II membrane protein</topology>
    </subcellularLocation>
</comment>
<feature type="transmembrane region" description="Helical" evidence="13">
    <location>
        <begin position="12"/>
        <end position="30"/>
    </location>
</feature>
<dbReference type="PANTHER" id="PTHR11214:SF226">
    <property type="entry name" value="BETA-1,3-GALACTOSYLTRANSFERASE 7"/>
    <property type="match status" value="1"/>
</dbReference>
<evidence type="ECO:0000313" key="15">
    <source>
        <dbReference type="EMBL" id="CAA2625571.1"/>
    </source>
</evidence>
<evidence type="ECO:0000256" key="7">
    <source>
        <dbReference type="ARBA" id="ARBA00022692"/>
    </source>
</evidence>
<comment type="cofactor">
    <cofactor evidence="1 13">
        <name>Mn(2+)</name>
        <dbReference type="ChEBI" id="CHEBI:29035"/>
    </cofactor>
</comment>
<comment type="similarity">
    <text evidence="4 13">Belongs to the glycosyltransferase 31 family.</text>
</comment>
<evidence type="ECO:0000256" key="1">
    <source>
        <dbReference type="ARBA" id="ARBA00001936"/>
    </source>
</evidence>
<evidence type="ECO:0000256" key="9">
    <source>
        <dbReference type="ARBA" id="ARBA00022989"/>
    </source>
</evidence>
<dbReference type="Proteomes" id="UP000663760">
    <property type="component" value="Chromosome 9"/>
</dbReference>
<dbReference type="PANTHER" id="PTHR11214">
    <property type="entry name" value="BETA-1,3-N-ACETYLGLUCOSAMINYLTRANSFERASE"/>
    <property type="match status" value="1"/>
</dbReference>
<evidence type="ECO:0000256" key="6">
    <source>
        <dbReference type="ARBA" id="ARBA00022679"/>
    </source>
</evidence>
<dbReference type="OrthoDB" id="1158011at2759"/>
<dbReference type="GO" id="GO:0000139">
    <property type="term" value="C:Golgi membrane"/>
    <property type="evidence" value="ECO:0007669"/>
    <property type="project" value="UniProtKB-SubCell"/>
</dbReference>
<dbReference type="GO" id="GO:0048531">
    <property type="term" value="F:beta-1,3-galactosyltransferase activity"/>
    <property type="evidence" value="ECO:0007669"/>
    <property type="project" value="TreeGrafter"/>
</dbReference>
<dbReference type="FunFam" id="3.90.550.50:FF:000002">
    <property type="entry name" value="Hexosyltransferase"/>
    <property type="match status" value="1"/>
</dbReference>
<keyword evidence="8 13" id="KW-0735">Signal-anchor</keyword>
<dbReference type="Pfam" id="PF01762">
    <property type="entry name" value="Galactosyl_T"/>
    <property type="match status" value="1"/>
</dbReference>
<keyword evidence="17" id="KW-1185">Reference proteome</keyword>
<keyword evidence="9 13" id="KW-1133">Transmembrane helix</keyword>
<organism evidence="16 17">
    <name type="scientific">Spirodela intermedia</name>
    <name type="common">Intermediate duckweed</name>
    <dbReference type="NCBI Taxonomy" id="51605"/>
    <lineage>
        <taxon>Eukaryota</taxon>
        <taxon>Viridiplantae</taxon>
        <taxon>Streptophyta</taxon>
        <taxon>Embryophyta</taxon>
        <taxon>Tracheophyta</taxon>
        <taxon>Spermatophyta</taxon>
        <taxon>Magnoliopsida</taxon>
        <taxon>Liliopsida</taxon>
        <taxon>Araceae</taxon>
        <taxon>Lemnoideae</taxon>
        <taxon>Spirodela</taxon>
    </lineage>
</organism>
<evidence type="ECO:0000313" key="17">
    <source>
        <dbReference type="Proteomes" id="UP000663760"/>
    </source>
</evidence>
<dbReference type="Pfam" id="PF13334">
    <property type="entry name" value="DUF4094"/>
    <property type="match status" value="1"/>
</dbReference>
<proteinExistence type="inferred from homology"/>
<gene>
    <name evidence="15" type="ORF">SI7747_09011319</name>
    <name evidence="16" type="ORF">SI8410_09012246</name>
</gene>
<evidence type="ECO:0000256" key="3">
    <source>
        <dbReference type="ARBA" id="ARBA00004922"/>
    </source>
</evidence>